<feature type="compositionally biased region" description="Basic and acidic residues" evidence="1">
    <location>
        <begin position="1"/>
        <end position="16"/>
    </location>
</feature>
<reference evidence="2" key="1">
    <citation type="submission" date="2022-12" db="EMBL/GenBank/DDBJ databases">
        <authorList>
            <person name="Alioto T."/>
            <person name="Alioto T."/>
            <person name="Gomez Garrido J."/>
        </authorList>
    </citation>
    <scope>NUCLEOTIDE SEQUENCE</scope>
</reference>
<feature type="non-terminal residue" evidence="2">
    <location>
        <position position="1"/>
    </location>
</feature>
<gene>
    <name evidence="2" type="ORF">PODLI_1B026990</name>
</gene>
<evidence type="ECO:0000256" key="1">
    <source>
        <dbReference type="SAM" id="MobiDB-lite"/>
    </source>
</evidence>
<name>A0AA35KLZ3_9SAUR</name>
<feature type="region of interest" description="Disordered" evidence="1">
    <location>
        <begin position="1"/>
        <end position="20"/>
    </location>
</feature>
<evidence type="ECO:0000313" key="2">
    <source>
        <dbReference type="EMBL" id="CAI5780019.1"/>
    </source>
</evidence>
<sequence length="72" mass="7680">LHGQLIDERAHTKRPNDGSSLMRKVAALEVAQLGPASPLSAGMSCLASPFECKSPWKIDSEQQPGAPEQNVP</sequence>
<keyword evidence="3" id="KW-1185">Reference proteome</keyword>
<proteinExistence type="predicted"/>
<organism evidence="2 3">
    <name type="scientific">Podarcis lilfordi</name>
    <name type="common">Lilford's wall lizard</name>
    <dbReference type="NCBI Taxonomy" id="74358"/>
    <lineage>
        <taxon>Eukaryota</taxon>
        <taxon>Metazoa</taxon>
        <taxon>Chordata</taxon>
        <taxon>Craniata</taxon>
        <taxon>Vertebrata</taxon>
        <taxon>Euteleostomi</taxon>
        <taxon>Lepidosauria</taxon>
        <taxon>Squamata</taxon>
        <taxon>Bifurcata</taxon>
        <taxon>Unidentata</taxon>
        <taxon>Episquamata</taxon>
        <taxon>Laterata</taxon>
        <taxon>Lacertibaenia</taxon>
        <taxon>Lacertidae</taxon>
        <taxon>Podarcis</taxon>
    </lineage>
</organism>
<dbReference type="AlphaFoldDB" id="A0AA35KLZ3"/>
<dbReference type="Proteomes" id="UP001178461">
    <property type="component" value="Chromosome 7"/>
</dbReference>
<evidence type="ECO:0000313" key="3">
    <source>
        <dbReference type="Proteomes" id="UP001178461"/>
    </source>
</evidence>
<accession>A0AA35KLZ3</accession>
<dbReference type="EMBL" id="OX395132">
    <property type="protein sequence ID" value="CAI5780019.1"/>
    <property type="molecule type" value="Genomic_DNA"/>
</dbReference>
<protein>
    <submittedName>
        <fullName evidence="2">Uncharacterized protein</fullName>
    </submittedName>
</protein>
<feature type="non-terminal residue" evidence="2">
    <location>
        <position position="72"/>
    </location>
</feature>